<accession>A0A1B2ERC7</accession>
<keyword evidence="1" id="KW-0472">Membrane</keyword>
<gene>
    <name evidence="2" type="ORF">BB934_29115</name>
</gene>
<feature type="transmembrane region" description="Helical" evidence="1">
    <location>
        <begin position="38"/>
        <end position="60"/>
    </location>
</feature>
<proteinExistence type="predicted"/>
<evidence type="ECO:0000313" key="2">
    <source>
        <dbReference type="EMBL" id="ANY82372.1"/>
    </source>
</evidence>
<keyword evidence="1" id="KW-0812">Transmembrane</keyword>
<protein>
    <submittedName>
        <fullName evidence="2">Uncharacterized protein</fullName>
    </submittedName>
</protein>
<dbReference type="AlphaFoldDB" id="A0A1B2ERC7"/>
<keyword evidence="2" id="KW-0614">Plasmid</keyword>
<geneLocation type="plasmid" evidence="2">
    <name>unnamed1</name>
</geneLocation>
<dbReference type="EMBL" id="CP016617">
    <property type="protein sequence ID" value="ANY82372.1"/>
    <property type="molecule type" value="Genomic_DNA"/>
</dbReference>
<keyword evidence="1" id="KW-1133">Transmembrane helix</keyword>
<dbReference type="KEGG" id="moc:BB934_29115"/>
<organism evidence="2">
    <name type="scientific">Microvirga ossetica</name>
    <dbReference type="NCBI Taxonomy" id="1882682"/>
    <lineage>
        <taxon>Bacteria</taxon>
        <taxon>Pseudomonadati</taxon>
        <taxon>Pseudomonadota</taxon>
        <taxon>Alphaproteobacteria</taxon>
        <taxon>Hyphomicrobiales</taxon>
        <taxon>Methylobacteriaceae</taxon>
        <taxon>Microvirga</taxon>
    </lineage>
</organism>
<sequence length="101" mass="11537">MMALSVLILSDVPDIYDGLIRGDKFRWLLALHPLARESIMGGLGAFIMIAAIYLLLWVLYAKPVKISQDGVEAYPRIFRRSHTRWDEVDQISLDSTYVVLK</sequence>
<name>A0A1B2ERC7_9HYPH</name>
<reference evidence="2" key="1">
    <citation type="submission" date="2016-07" db="EMBL/GenBank/DDBJ databases">
        <title>Microvirga ossetica sp. nov. a new species of rhizobia isolated from root nodules of the legume species Vicia alpestris Steven originated from North Ossetia region in the Caucasus.</title>
        <authorList>
            <person name="Safronova V.I."/>
            <person name="Kuznetsova I.G."/>
            <person name="Sazanova A.L."/>
            <person name="Belimov A."/>
            <person name="Andronov E."/>
            <person name="Osledkin Y.S."/>
            <person name="Onishchuk O.P."/>
            <person name="Kurchak O.N."/>
            <person name="Shaposhnikov A.I."/>
            <person name="Willems A."/>
            <person name="Tikhonovich I.A."/>
        </authorList>
    </citation>
    <scope>NUCLEOTIDE SEQUENCE [LARGE SCALE GENOMIC DNA]</scope>
    <source>
        <strain evidence="2">V5/3M</strain>
        <plasmid evidence="2">unnamed1</plasmid>
    </source>
</reference>
<evidence type="ECO:0000256" key="1">
    <source>
        <dbReference type="SAM" id="Phobius"/>
    </source>
</evidence>